<dbReference type="InterPro" id="IPR043129">
    <property type="entry name" value="ATPase_NBD"/>
</dbReference>
<dbReference type="InterPro" id="IPR000600">
    <property type="entry name" value="ROK"/>
</dbReference>
<gene>
    <name evidence="8" type="ORF">GCM10008967_02930</name>
</gene>
<evidence type="ECO:0000256" key="3">
    <source>
        <dbReference type="ARBA" id="ARBA00022723"/>
    </source>
</evidence>
<organism evidence="8 9">
    <name type="scientific">Bacillus carboniphilus</name>
    <dbReference type="NCBI Taxonomy" id="86663"/>
    <lineage>
        <taxon>Bacteria</taxon>
        <taxon>Bacillati</taxon>
        <taxon>Bacillota</taxon>
        <taxon>Bacilli</taxon>
        <taxon>Bacillales</taxon>
        <taxon>Bacillaceae</taxon>
        <taxon>Bacillus</taxon>
    </lineage>
</organism>
<dbReference type="PANTHER" id="PTHR42742:SF3">
    <property type="entry name" value="FRUCTOKINASE"/>
    <property type="match status" value="1"/>
</dbReference>
<dbReference type="InterPro" id="IPR049874">
    <property type="entry name" value="ROK_cs"/>
</dbReference>
<evidence type="ECO:0000256" key="1">
    <source>
        <dbReference type="ARBA" id="ARBA00001946"/>
    </source>
</evidence>
<dbReference type="EMBL" id="BAAADJ010000004">
    <property type="protein sequence ID" value="GAA0315797.1"/>
    <property type="molecule type" value="Genomic_DNA"/>
</dbReference>
<evidence type="ECO:0000256" key="4">
    <source>
        <dbReference type="ARBA" id="ARBA00022833"/>
    </source>
</evidence>
<keyword evidence="5" id="KW-0460">Magnesium</keyword>
<evidence type="ECO:0000313" key="9">
    <source>
        <dbReference type="Proteomes" id="UP001500782"/>
    </source>
</evidence>
<proteinExistence type="inferred from homology"/>
<comment type="cofactor">
    <cofactor evidence="1">
        <name>Mg(2+)</name>
        <dbReference type="ChEBI" id="CHEBI:18420"/>
    </cofactor>
</comment>
<dbReference type="Proteomes" id="UP001500782">
    <property type="component" value="Unassembled WGS sequence"/>
</dbReference>
<accession>A0ABN0VRW8</accession>
<sequence length="295" mass="32111">MQYGAIEAGGTKFVCAIGDETGNVMEKATFPTTTPEETFSQVIEFFQSHKIEAMGIGSFGPIDIDRQSKQYGYITSTPKKGWSGVDFVGKMKEVFPVPTGFDTDVNAAALGESKWGAAKGLDSCLYMTVGTGIGVGAIVNGERLSGFTHPEMGHILIRKHPNDHFEGVCPYHGDCLEGLASGPAIEARWGKKGYELEDKFEVWEMAADYIAQSLMNYTLILSPKKMILGGGVMKQKQIFPLLHQKVAEKLNGYVQHPNLAEKIDEWIIPPGLGDEAGIKGTLALADQAYREEKGI</sequence>
<evidence type="ECO:0000256" key="5">
    <source>
        <dbReference type="ARBA" id="ARBA00022842"/>
    </source>
</evidence>
<dbReference type="PROSITE" id="PS01125">
    <property type="entry name" value="ROK"/>
    <property type="match status" value="1"/>
</dbReference>
<name>A0ABN0VRW8_9BACI</name>
<dbReference type="CDD" id="cd24067">
    <property type="entry name" value="ASKHA_NBD_ROK_BsFRK-like"/>
    <property type="match status" value="1"/>
</dbReference>
<dbReference type="SUPFAM" id="SSF53067">
    <property type="entry name" value="Actin-like ATPase domain"/>
    <property type="match status" value="1"/>
</dbReference>
<dbReference type="Gene3D" id="3.30.420.40">
    <property type="match status" value="2"/>
</dbReference>
<reference evidence="8 9" key="1">
    <citation type="journal article" date="2019" name="Int. J. Syst. Evol. Microbiol.">
        <title>The Global Catalogue of Microorganisms (GCM) 10K type strain sequencing project: providing services to taxonomists for standard genome sequencing and annotation.</title>
        <authorList>
            <consortium name="The Broad Institute Genomics Platform"/>
            <consortium name="The Broad Institute Genome Sequencing Center for Infectious Disease"/>
            <person name="Wu L."/>
            <person name="Ma J."/>
        </authorList>
    </citation>
    <scope>NUCLEOTIDE SEQUENCE [LARGE SCALE GENOMIC DNA]</scope>
    <source>
        <strain evidence="8 9">JCM 9731</strain>
    </source>
</reference>
<keyword evidence="3" id="KW-0479">Metal-binding</keyword>
<evidence type="ECO:0000256" key="6">
    <source>
        <dbReference type="ARBA" id="ARBA00038887"/>
    </source>
</evidence>
<protein>
    <recommendedName>
        <fullName evidence="6">fructokinase</fullName>
        <ecNumber evidence="6">2.7.1.4</ecNumber>
    </recommendedName>
</protein>
<evidence type="ECO:0000256" key="2">
    <source>
        <dbReference type="ARBA" id="ARBA00006479"/>
    </source>
</evidence>
<comment type="similarity">
    <text evidence="2">Belongs to the ROK (NagC/XylR) family.</text>
</comment>
<dbReference type="PANTHER" id="PTHR42742">
    <property type="entry name" value="TRANSCRIPTIONAL REPRESSOR MPRA"/>
    <property type="match status" value="1"/>
</dbReference>
<keyword evidence="9" id="KW-1185">Reference proteome</keyword>
<dbReference type="InterPro" id="IPR051804">
    <property type="entry name" value="Carb_Metab_Reg_Kinase/Isom"/>
</dbReference>
<comment type="catalytic activity">
    <reaction evidence="7">
        <text>D-fructose + ATP = D-fructose 6-phosphate + ADP + H(+)</text>
        <dbReference type="Rhea" id="RHEA:16125"/>
        <dbReference type="ChEBI" id="CHEBI:15378"/>
        <dbReference type="ChEBI" id="CHEBI:30616"/>
        <dbReference type="ChEBI" id="CHEBI:37721"/>
        <dbReference type="ChEBI" id="CHEBI:61527"/>
        <dbReference type="ChEBI" id="CHEBI:456216"/>
        <dbReference type="EC" id="2.7.1.4"/>
    </reaction>
</comment>
<keyword evidence="4" id="KW-0862">Zinc</keyword>
<comment type="caution">
    <text evidence="8">The sequence shown here is derived from an EMBL/GenBank/DDBJ whole genome shotgun (WGS) entry which is preliminary data.</text>
</comment>
<dbReference type="Pfam" id="PF00480">
    <property type="entry name" value="ROK"/>
    <property type="match status" value="1"/>
</dbReference>
<dbReference type="EC" id="2.7.1.4" evidence="6"/>
<evidence type="ECO:0000313" key="8">
    <source>
        <dbReference type="EMBL" id="GAA0315797.1"/>
    </source>
</evidence>
<dbReference type="RefSeq" id="WP_343795701.1">
    <property type="nucleotide sequence ID" value="NZ_BAAADJ010000004.1"/>
</dbReference>
<evidence type="ECO:0000256" key="7">
    <source>
        <dbReference type="ARBA" id="ARBA00048451"/>
    </source>
</evidence>